<reference evidence="4 5" key="1">
    <citation type="journal article" date="2016" name="Nat. Commun.">
        <title>Extremotolerant tardigrade genome and improved radiotolerance of human cultured cells by tardigrade-unique protein.</title>
        <authorList>
            <person name="Hashimoto T."/>
            <person name="Horikawa D.D."/>
            <person name="Saito Y."/>
            <person name="Kuwahara H."/>
            <person name="Kozuka-Hata H."/>
            <person name="Shin-I T."/>
            <person name="Minakuchi Y."/>
            <person name="Ohishi K."/>
            <person name="Motoyama A."/>
            <person name="Aizu T."/>
            <person name="Enomoto A."/>
            <person name="Kondo K."/>
            <person name="Tanaka S."/>
            <person name="Hara Y."/>
            <person name="Koshikawa S."/>
            <person name="Sagara H."/>
            <person name="Miura T."/>
            <person name="Yokobori S."/>
            <person name="Miyagawa K."/>
            <person name="Suzuki Y."/>
            <person name="Kubo T."/>
            <person name="Oyama M."/>
            <person name="Kohara Y."/>
            <person name="Fujiyama A."/>
            <person name="Arakawa K."/>
            <person name="Katayama T."/>
            <person name="Toyoda A."/>
            <person name="Kunieda T."/>
        </authorList>
    </citation>
    <scope>NUCLEOTIDE SEQUENCE [LARGE SCALE GENOMIC DNA]</scope>
    <source>
        <strain evidence="4 5">YOKOZUNA-1</strain>
    </source>
</reference>
<keyword evidence="3" id="KW-0067">ATP-binding</keyword>
<comment type="similarity">
    <text evidence="1">Belongs to the heat shock protein 70 family.</text>
</comment>
<evidence type="ECO:0000313" key="4">
    <source>
        <dbReference type="EMBL" id="GAV00915.1"/>
    </source>
</evidence>
<keyword evidence="2" id="KW-0547">Nucleotide-binding</keyword>
<dbReference type="Gene3D" id="3.30.420.40">
    <property type="match status" value="2"/>
</dbReference>
<dbReference type="InterPro" id="IPR013126">
    <property type="entry name" value="Hsp_70_fam"/>
</dbReference>
<dbReference type="PANTHER" id="PTHR19375">
    <property type="entry name" value="HEAT SHOCK PROTEIN 70KDA"/>
    <property type="match status" value="1"/>
</dbReference>
<organism evidence="4 5">
    <name type="scientific">Ramazzottius varieornatus</name>
    <name type="common">Water bear</name>
    <name type="synonym">Tardigrade</name>
    <dbReference type="NCBI Taxonomy" id="947166"/>
    <lineage>
        <taxon>Eukaryota</taxon>
        <taxon>Metazoa</taxon>
        <taxon>Ecdysozoa</taxon>
        <taxon>Tardigrada</taxon>
        <taxon>Eutardigrada</taxon>
        <taxon>Parachela</taxon>
        <taxon>Hypsibioidea</taxon>
        <taxon>Ramazzottiidae</taxon>
        <taxon>Ramazzottius</taxon>
    </lineage>
</organism>
<dbReference type="Pfam" id="PF00012">
    <property type="entry name" value="HSP70"/>
    <property type="match status" value="1"/>
</dbReference>
<comment type="caution">
    <text evidence="4">The sequence shown here is derived from an EMBL/GenBank/DDBJ whole genome shotgun (WGS) entry which is preliminary data.</text>
</comment>
<dbReference type="Proteomes" id="UP000186922">
    <property type="component" value="Unassembled WGS sequence"/>
</dbReference>
<gene>
    <name evidence="4" type="primary">RvY_11698-1</name>
    <name evidence="4" type="synonym">RvY_11698.1</name>
    <name evidence="4" type="ORF">RvY_11698</name>
</gene>
<dbReference type="STRING" id="947166.A0A1D1VGY9"/>
<sequence length="188" mass="21129">MMVSHYVRRVQDDHNIDMRLPQHRLTLAKLKEECEQAKRFICGHQQCGSVRFTIPTNPPKPFSARMSRNEFDTLCDGLFREVLPPVRIALQPAGLDKSKLNVVMMVGGGSRFPKIAELLKEYFGQIPVLLDDNCEYAIAMGAAKLASAADPLEDDMPFVVEEITPWSLGVEVEDGRMQILIKKARGCL</sequence>
<dbReference type="AlphaFoldDB" id="A0A1D1VGY9"/>
<dbReference type="EMBL" id="BDGG01000006">
    <property type="protein sequence ID" value="GAV00915.1"/>
    <property type="molecule type" value="Genomic_DNA"/>
</dbReference>
<proteinExistence type="inferred from homology"/>
<keyword evidence="5" id="KW-1185">Reference proteome</keyword>
<dbReference type="PRINTS" id="PR00301">
    <property type="entry name" value="HEATSHOCK70"/>
</dbReference>
<dbReference type="InterPro" id="IPR043129">
    <property type="entry name" value="ATPase_NBD"/>
</dbReference>
<evidence type="ECO:0000256" key="2">
    <source>
        <dbReference type="ARBA" id="ARBA00022741"/>
    </source>
</evidence>
<dbReference type="GO" id="GO:0140662">
    <property type="term" value="F:ATP-dependent protein folding chaperone"/>
    <property type="evidence" value="ECO:0007669"/>
    <property type="project" value="InterPro"/>
</dbReference>
<name>A0A1D1VGY9_RAMVA</name>
<dbReference type="OrthoDB" id="6765990at2759"/>
<evidence type="ECO:0000256" key="1">
    <source>
        <dbReference type="ARBA" id="ARBA00007381"/>
    </source>
</evidence>
<protein>
    <submittedName>
        <fullName evidence="4">HSP70-10</fullName>
    </submittedName>
</protein>
<evidence type="ECO:0000313" key="5">
    <source>
        <dbReference type="Proteomes" id="UP000186922"/>
    </source>
</evidence>
<accession>A0A1D1VGY9</accession>
<dbReference type="SUPFAM" id="SSF53067">
    <property type="entry name" value="Actin-like ATPase domain"/>
    <property type="match status" value="1"/>
</dbReference>
<dbReference type="GO" id="GO:0005524">
    <property type="term" value="F:ATP binding"/>
    <property type="evidence" value="ECO:0007669"/>
    <property type="project" value="UniProtKB-KW"/>
</dbReference>
<evidence type="ECO:0000256" key="3">
    <source>
        <dbReference type="ARBA" id="ARBA00022840"/>
    </source>
</evidence>
<dbReference type="Gene3D" id="3.90.640.10">
    <property type="entry name" value="Actin, Chain A, domain 4"/>
    <property type="match status" value="1"/>
</dbReference>